<keyword evidence="3" id="KW-0472">Membrane</keyword>
<evidence type="ECO:0000259" key="4">
    <source>
        <dbReference type="PROSITE" id="PS51109"/>
    </source>
</evidence>
<dbReference type="RefSeq" id="WP_013823090.1">
    <property type="nucleotide sequence ID" value="NC_015573.1"/>
</dbReference>
<dbReference type="Proteomes" id="UP000009229">
    <property type="component" value="Chromosome"/>
</dbReference>
<evidence type="ECO:0000313" key="5">
    <source>
        <dbReference type="EMBL" id="AEG15576.1"/>
    </source>
</evidence>
<evidence type="ECO:0000256" key="3">
    <source>
        <dbReference type="SAM" id="Phobius"/>
    </source>
</evidence>
<sequence>MRRTYFIIIVGFIIGVFLAVGAVGASSVYGRERVVPGVRAAGIDLSGMDREACRRALASLEEKLNTTPVVFHYRDRNWTFSPPEIGLRLDTQAMLTGALQAGRDAQWWLQWYRQWKIKKEGYELPLMVVISRQKFNQKLSALAGEIATPPRDAAFRVLPDDRIEIIPGRDGMKVDEERAYRDLLSALSAGKKPEIQLNMVHVKPRTTTEEVQAMGLKGLLASYTTSFDASYTDRAYNIRVAAAALDGLLIPPGQEVSFNKVVGPRSSEAGYKNAKVIVNNQLVDGLGGGVCQVSSTLYNAVLLANLEVLERTNHSLPVPYVPVGRDATVVYGAIDFRFRNNTESYVYIRSAVNGNRLTFKIYGNTDYKVPVEIRTRITEVLEPKVVQEPDPNLERGEQVVKQKGVRGYRVITERVVRENGRLYTERLPGSFYKPVNQVVAIGTREPSTGPVVPPPSSGQKPPPDKKPPAAGDSPGRTPAGGEDIKPPEESPEPPDGEGMAPPERQSPEGNGSVPEVVYPAGSP</sequence>
<keyword evidence="3" id="KW-0812">Transmembrane</keyword>
<evidence type="ECO:0000256" key="1">
    <source>
        <dbReference type="ARBA" id="ARBA00022729"/>
    </source>
</evidence>
<reference evidence="6" key="1">
    <citation type="submission" date="2011-05" db="EMBL/GenBank/DDBJ databases">
        <title>Complete sequence of Desulfotomaculum kuznetsovii DSM 6115.</title>
        <authorList>
            <person name="Lucas S."/>
            <person name="Han J."/>
            <person name="Lapidus A."/>
            <person name="Cheng J.-F."/>
            <person name="Goodwin L."/>
            <person name="Pitluck S."/>
            <person name="Peters L."/>
            <person name="Mikhailova N."/>
            <person name="Lu M."/>
            <person name="Saunders E."/>
            <person name="Han C."/>
            <person name="Tapia R."/>
            <person name="Land M."/>
            <person name="Hauser L."/>
            <person name="Kyrpides N."/>
            <person name="Ivanova N."/>
            <person name="Pagani I."/>
            <person name="Nazina T."/>
            <person name="Ivanova A."/>
            <person name="Parshina S."/>
            <person name="Kuever J."/>
            <person name="Muyzer G."/>
            <person name="Plugge C."/>
            <person name="Stams A."/>
            <person name="Woyke T."/>
        </authorList>
    </citation>
    <scope>NUCLEOTIDE SEQUENCE [LARGE SCALE GENOMIC DNA]</scope>
    <source>
        <strain evidence="6">DSM 6115 / VKM B-1805 / 17</strain>
    </source>
</reference>
<evidence type="ECO:0000256" key="2">
    <source>
        <dbReference type="SAM" id="MobiDB-lite"/>
    </source>
</evidence>
<dbReference type="InterPro" id="IPR022029">
    <property type="entry name" value="YoaR-like_PG-bd"/>
</dbReference>
<dbReference type="Pfam" id="PF07501">
    <property type="entry name" value="G5"/>
    <property type="match status" value="1"/>
</dbReference>
<evidence type="ECO:0000313" key="6">
    <source>
        <dbReference type="Proteomes" id="UP000009229"/>
    </source>
</evidence>
<accession>A0AAU8PDS2</accession>
<keyword evidence="1" id="KW-0732">Signal</keyword>
<dbReference type="InterPro" id="IPR007391">
    <property type="entry name" value="Vancomycin_resist_VanW"/>
</dbReference>
<dbReference type="InterPro" id="IPR052913">
    <property type="entry name" value="Glycopeptide_resist_protein"/>
</dbReference>
<dbReference type="EMBL" id="CP002770">
    <property type="protein sequence ID" value="AEG15576.1"/>
    <property type="molecule type" value="Genomic_DNA"/>
</dbReference>
<feature type="domain" description="G5" evidence="4">
    <location>
        <begin position="366"/>
        <end position="445"/>
    </location>
</feature>
<protein>
    <submittedName>
        <fullName evidence="5">VanW family protein</fullName>
    </submittedName>
</protein>
<keyword evidence="3" id="KW-1133">Transmembrane helix</keyword>
<dbReference type="SMART" id="SM01208">
    <property type="entry name" value="G5"/>
    <property type="match status" value="1"/>
</dbReference>
<dbReference type="PANTHER" id="PTHR35788">
    <property type="entry name" value="EXPORTED PROTEIN-RELATED"/>
    <property type="match status" value="1"/>
</dbReference>
<organism evidence="5 6">
    <name type="scientific">Desulfofundulus kuznetsovii (strain DSM 6115 / VKM B-1805 / 17)</name>
    <name type="common">Desulfotomaculum kuznetsovii</name>
    <dbReference type="NCBI Taxonomy" id="760568"/>
    <lineage>
        <taxon>Bacteria</taxon>
        <taxon>Bacillati</taxon>
        <taxon>Bacillota</taxon>
        <taxon>Clostridia</taxon>
        <taxon>Eubacteriales</taxon>
        <taxon>Peptococcaceae</taxon>
        <taxon>Desulfofundulus</taxon>
    </lineage>
</organism>
<dbReference type="Pfam" id="PF12229">
    <property type="entry name" value="PG_binding_4"/>
    <property type="match status" value="1"/>
</dbReference>
<name>A0AAU8PDS2_DESK7</name>
<feature type="region of interest" description="Disordered" evidence="2">
    <location>
        <begin position="443"/>
        <end position="523"/>
    </location>
</feature>
<gene>
    <name evidence="5" type="ordered locus">Desku_2020</name>
</gene>
<dbReference type="PROSITE" id="PS51109">
    <property type="entry name" value="G5"/>
    <property type="match status" value="1"/>
</dbReference>
<dbReference type="AlphaFoldDB" id="A0AAU8PDS2"/>
<keyword evidence="6" id="KW-1185">Reference proteome</keyword>
<proteinExistence type="predicted"/>
<dbReference type="PANTHER" id="PTHR35788:SF1">
    <property type="entry name" value="EXPORTED PROTEIN"/>
    <property type="match status" value="1"/>
</dbReference>
<dbReference type="Pfam" id="PF04294">
    <property type="entry name" value="VanW"/>
    <property type="match status" value="1"/>
</dbReference>
<dbReference type="Gene3D" id="2.20.230.10">
    <property type="entry name" value="Resuscitation-promoting factor rpfb"/>
    <property type="match status" value="1"/>
</dbReference>
<dbReference type="InterPro" id="IPR011098">
    <property type="entry name" value="G5_dom"/>
</dbReference>
<feature type="transmembrane region" description="Helical" evidence="3">
    <location>
        <begin position="6"/>
        <end position="29"/>
    </location>
</feature>
<dbReference type="KEGG" id="dku:Desku_2020"/>